<keyword evidence="3" id="KW-1185">Reference proteome</keyword>
<evidence type="ECO:0000313" key="3">
    <source>
        <dbReference type="Proteomes" id="UP000714275"/>
    </source>
</evidence>
<dbReference type="AlphaFoldDB" id="A0A9P6ZZX7"/>
<sequence>MTVLYIIARYLGLVIAIVQIWGAPGILLSDTECDIIGRSWSWAMAVLACTMYAIMSIRIFGMYRRSMRMRIFLIICFLAASAFRGITDGLASEEYVLSGTGVCTTSTTPMVPFLDGIPSLCIEFLFLLLATRVLVGYVREMRITRLDCAFGDGHGDSFAILRDHVLHFSCYLILSVMQVAAISTNGDTDGSRWYRSTVISFVTIQQCVLVPRLVISTREYFSQFNYVSDSVTDLDAITFAYNPNVNTSP</sequence>
<feature type="transmembrane region" description="Helical" evidence="1">
    <location>
        <begin position="116"/>
        <end position="135"/>
    </location>
</feature>
<evidence type="ECO:0000313" key="2">
    <source>
        <dbReference type="EMBL" id="KAG1779661.1"/>
    </source>
</evidence>
<dbReference type="Proteomes" id="UP000714275">
    <property type="component" value="Unassembled WGS sequence"/>
</dbReference>
<dbReference type="OrthoDB" id="2676976at2759"/>
<reference evidence="2" key="1">
    <citation type="journal article" date="2020" name="New Phytol.">
        <title>Comparative genomics reveals dynamic genome evolution in host specialist ectomycorrhizal fungi.</title>
        <authorList>
            <person name="Lofgren L.A."/>
            <person name="Nguyen N.H."/>
            <person name="Vilgalys R."/>
            <person name="Ruytinx J."/>
            <person name="Liao H.L."/>
            <person name="Branco S."/>
            <person name="Kuo A."/>
            <person name="LaButti K."/>
            <person name="Lipzen A."/>
            <person name="Andreopoulos W."/>
            <person name="Pangilinan J."/>
            <person name="Riley R."/>
            <person name="Hundley H."/>
            <person name="Na H."/>
            <person name="Barry K."/>
            <person name="Grigoriev I.V."/>
            <person name="Stajich J.E."/>
            <person name="Kennedy P.G."/>
        </authorList>
    </citation>
    <scope>NUCLEOTIDE SEQUENCE</scope>
    <source>
        <strain evidence="2">DOB743</strain>
    </source>
</reference>
<name>A0A9P6ZZX7_9AGAM</name>
<accession>A0A9P6ZZX7</accession>
<dbReference type="EMBL" id="JABBWD010000011">
    <property type="protein sequence ID" value="KAG1779661.1"/>
    <property type="molecule type" value="Genomic_DNA"/>
</dbReference>
<keyword evidence="1" id="KW-0472">Membrane</keyword>
<feature type="transmembrane region" description="Helical" evidence="1">
    <location>
        <begin position="40"/>
        <end position="59"/>
    </location>
</feature>
<feature type="transmembrane region" description="Helical" evidence="1">
    <location>
        <begin position="71"/>
        <end position="87"/>
    </location>
</feature>
<evidence type="ECO:0000256" key="1">
    <source>
        <dbReference type="SAM" id="Phobius"/>
    </source>
</evidence>
<keyword evidence="1" id="KW-0812">Transmembrane</keyword>
<comment type="caution">
    <text evidence="2">The sequence shown here is derived from an EMBL/GenBank/DDBJ whole genome shotgun (WGS) entry which is preliminary data.</text>
</comment>
<feature type="transmembrane region" description="Helical" evidence="1">
    <location>
        <begin position="7"/>
        <end position="28"/>
    </location>
</feature>
<protein>
    <submittedName>
        <fullName evidence="2">Uncharacterized protein</fullName>
    </submittedName>
</protein>
<proteinExistence type="predicted"/>
<organism evidence="2 3">
    <name type="scientific">Suillus placidus</name>
    <dbReference type="NCBI Taxonomy" id="48579"/>
    <lineage>
        <taxon>Eukaryota</taxon>
        <taxon>Fungi</taxon>
        <taxon>Dikarya</taxon>
        <taxon>Basidiomycota</taxon>
        <taxon>Agaricomycotina</taxon>
        <taxon>Agaricomycetes</taxon>
        <taxon>Agaricomycetidae</taxon>
        <taxon>Boletales</taxon>
        <taxon>Suillineae</taxon>
        <taxon>Suillaceae</taxon>
        <taxon>Suillus</taxon>
    </lineage>
</organism>
<keyword evidence="1" id="KW-1133">Transmembrane helix</keyword>
<gene>
    <name evidence="2" type="ORF">EV702DRAFT_1085768</name>
</gene>